<feature type="compositionally biased region" description="Basic residues" evidence="1">
    <location>
        <begin position="115"/>
        <end position="125"/>
    </location>
</feature>
<dbReference type="InParanoid" id="A0A0P0XWE0"/>
<organism evidence="2 3">
    <name type="scientific">Oryza sativa subsp. japonica</name>
    <name type="common">Rice</name>
    <dbReference type="NCBI Taxonomy" id="39947"/>
    <lineage>
        <taxon>Eukaryota</taxon>
        <taxon>Viridiplantae</taxon>
        <taxon>Streptophyta</taxon>
        <taxon>Embryophyta</taxon>
        <taxon>Tracheophyta</taxon>
        <taxon>Spermatophyta</taxon>
        <taxon>Magnoliopsida</taxon>
        <taxon>Liliopsida</taxon>
        <taxon>Poales</taxon>
        <taxon>Poaceae</taxon>
        <taxon>BOP clade</taxon>
        <taxon>Oryzoideae</taxon>
        <taxon>Oryzeae</taxon>
        <taxon>Oryzinae</taxon>
        <taxon>Oryza</taxon>
        <taxon>Oryza sativa</taxon>
    </lineage>
</organism>
<feature type="region of interest" description="Disordered" evidence="1">
    <location>
        <begin position="1"/>
        <end position="58"/>
    </location>
</feature>
<dbReference type="EMBL" id="AP014966">
    <property type="protein sequence ID" value="BAT11716.1"/>
    <property type="molecule type" value="Genomic_DNA"/>
</dbReference>
<feature type="compositionally biased region" description="Low complexity" evidence="1">
    <location>
        <begin position="1"/>
        <end position="10"/>
    </location>
</feature>
<dbReference type="AlphaFoldDB" id="A0A0P0XWE0"/>
<feature type="compositionally biased region" description="Polar residues" evidence="1">
    <location>
        <begin position="35"/>
        <end position="47"/>
    </location>
</feature>
<gene>
    <name evidence="2" type="ordered locus">Os10g0522200</name>
    <name evidence="2" type="ORF">OSNPB_100522200</name>
</gene>
<sequence length="133" mass="14302">MLAAAASMAARSCVPFAGAPSGPSSRLAGARGRSPSRTARLSPQTTAPPLATDRQQRRCRTTVCARMENVYHGDATARGSDRSAPCRTRRPGTGAGGWARPPRRRARPGRLSPARARRAPRHRTRPMAPPRTR</sequence>
<dbReference type="Gramene" id="Os10t0522200-00">
    <property type="protein sequence ID" value="Os10t0522200-00"/>
    <property type="gene ID" value="Os10g0522200"/>
</dbReference>
<dbReference type="PaxDb" id="39947-A0A0P0XWE0"/>
<reference evidence="2 3" key="2">
    <citation type="journal article" date="2013" name="Plant Cell Physiol.">
        <title>Rice Annotation Project Database (RAP-DB): an integrative and interactive database for rice genomics.</title>
        <authorList>
            <person name="Sakai H."/>
            <person name="Lee S.S."/>
            <person name="Tanaka T."/>
            <person name="Numa H."/>
            <person name="Kim J."/>
            <person name="Kawahara Y."/>
            <person name="Wakimoto H."/>
            <person name="Yang C.C."/>
            <person name="Iwamoto M."/>
            <person name="Abe T."/>
            <person name="Yamada Y."/>
            <person name="Muto A."/>
            <person name="Inokuchi H."/>
            <person name="Ikemura T."/>
            <person name="Matsumoto T."/>
            <person name="Sasaki T."/>
            <person name="Itoh T."/>
        </authorList>
    </citation>
    <scope>NUCLEOTIDE SEQUENCE [LARGE SCALE GENOMIC DNA]</scope>
    <source>
        <strain evidence="3">cv. Nipponbare</strain>
    </source>
</reference>
<evidence type="ECO:0000256" key="1">
    <source>
        <dbReference type="SAM" id="MobiDB-lite"/>
    </source>
</evidence>
<name>A0A0P0XWE0_ORYSJ</name>
<reference evidence="3" key="1">
    <citation type="journal article" date="2005" name="Nature">
        <title>The map-based sequence of the rice genome.</title>
        <authorList>
            <consortium name="International rice genome sequencing project (IRGSP)"/>
            <person name="Matsumoto T."/>
            <person name="Wu J."/>
            <person name="Kanamori H."/>
            <person name="Katayose Y."/>
            <person name="Fujisawa M."/>
            <person name="Namiki N."/>
            <person name="Mizuno H."/>
            <person name="Yamamoto K."/>
            <person name="Antonio B.A."/>
            <person name="Baba T."/>
            <person name="Sakata K."/>
            <person name="Nagamura Y."/>
            <person name="Aoki H."/>
            <person name="Arikawa K."/>
            <person name="Arita K."/>
            <person name="Bito T."/>
            <person name="Chiden Y."/>
            <person name="Fujitsuka N."/>
            <person name="Fukunaka R."/>
            <person name="Hamada M."/>
            <person name="Harada C."/>
            <person name="Hayashi A."/>
            <person name="Hijishita S."/>
            <person name="Honda M."/>
            <person name="Hosokawa S."/>
            <person name="Ichikawa Y."/>
            <person name="Idonuma A."/>
            <person name="Iijima M."/>
            <person name="Ikeda M."/>
            <person name="Ikeno M."/>
            <person name="Ito K."/>
            <person name="Ito S."/>
            <person name="Ito T."/>
            <person name="Ito Y."/>
            <person name="Ito Y."/>
            <person name="Iwabuchi A."/>
            <person name="Kamiya K."/>
            <person name="Karasawa W."/>
            <person name="Kurita K."/>
            <person name="Katagiri S."/>
            <person name="Kikuta A."/>
            <person name="Kobayashi H."/>
            <person name="Kobayashi N."/>
            <person name="Machita K."/>
            <person name="Maehara T."/>
            <person name="Masukawa M."/>
            <person name="Mizubayashi T."/>
            <person name="Mukai Y."/>
            <person name="Nagasaki H."/>
            <person name="Nagata Y."/>
            <person name="Naito S."/>
            <person name="Nakashima M."/>
            <person name="Nakama Y."/>
            <person name="Nakamichi Y."/>
            <person name="Nakamura M."/>
            <person name="Meguro A."/>
            <person name="Negishi M."/>
            <person name="Ohta I."/>
            <person name="Ohta T."/>
            <person name="Okamoto M."/>
            <person name="Ono N."/>
            <person name="Saji S."/>
            <person name="Sakaguchi M."/>
            <person name="Sakai K."/>
            <person name="Shibata M."/>
            <person name="Shimokawa T."/>
            <person name="Song J."/>
            <person name="Takazaki Y."/>
            <person name="Terasawa K."/>
            <person name="Tsugane M."/>
            <person name="Tsuji K."/>
            <person name="Ueda S."/>
            <person name="Waki K."/>
            <person name="Yamagata H."/>
            <person name="Yamamoto M."/>
            <person name="Yamamoto S."/>
            <person name="Yamane H."/>
            <person name="Yoshiki S."/>
            <person name="Yoshihara R."/>
            <person name="Yukawa K."/>
            <person name="Zhong H."/>
            <person name="Yano M."/>
            <person name="Yuan Q."/>
            <person name="Ouyang S."/>
            <person name="Liu J."/>
            <person name="Jones K.M."/>
            <person name="Gansberger K."/>
            <person name="Moffat K."/>
            <person name="Hill J."/>
            <person name="Bera J."/>
            <person name="Fadrosh D."/>
            <person name="Jin S."/>
            <person name="Johri S."/>
            <person name="Kim M."/>
            <person name="Overton L."/>
            <person name="Reardon M."/>
            <person name="Tsitrin T."/>
            <person name="Vuong H."/>
            <person name="Weaver B."/>
            <person name="Ciecko A."/>
            <person name="Tallon L."/>
            <person name="Jackson J."/>
            <person name="Pai G."/>
            <person name="Aken S.V."/>
            <person name="Utterback T."/>
            <person name="Reidmuller S."/>
            <person name="Feldblyum T."/>
            <person name="Hsiao J."/>
            <person name="Zismann V."/>
            <person name="Iobst S."/>
            <person name="de Vazeille A.R."/>
            <person name="Buell C.R."/>
            <person name="Ying K."/>
            <person name="Li Y."/>
            <person name="Lu T."/>
            <person name="Huang Y."/>
            <person name="Zhao Q."/>
            <person name="Feng Q."/>
            <person name="Zhang L."/>
            <person name="Zhu J."/>
            <person name="Weng Q."/>
            <person name="Mu J."/>
            <person name="Lu Y."/>
            <person name="Fan D."/>
            <person name="Liu Y."/>
            <person name="Guan J."/>
            <person name="Zhang Y."/>
            <person name="Yu S."/>
            <person name="Liu X."/>
            <person name="Zhang Y."/>
            <person name="Hong G."/>
            <person name="Han B."/>
            <person name="Choisne N."/>
            <person name="Demange N."/>
            <person name="Orjeda G."/>
            <person name="Samain S."/>
            <person name="Cattolico L."/>
            <person name="Pelletier E."/>
            <person name="Couloux A."/>
            <person name="Segurens B."/>
            <person name="Wincker P."/>
            <person name="D'Hont A."/>
            <person name="Scarpelli C."/>
            <person name="Weissenbach J."/>
            <person name="Salanoubat M."/>
            <person name="Quetier F."/>
            <person name="Yu Y."/>
            <person name="Kim H.R."/>
            <person name="Rambo T."/>
            <person name="Currie J."/>
            <person name="Collura K."/>
            <person name="Luo M."/>
            <person name="Yang T."/>
            <person name="Ammiraju J.S.S."/>
            <person name="Engler F."/>
            <person name="Soderlund C."/>
            <person name="Wing R.A."/>
            <person name="Palmer L.E."/>
            <person name="de la Bastide M."/>
            <person name="Spiegel L."/>
            <person name="Nascimento L."/>
            <person name="Zutavern T."/>
            <person name="O'Shaughnessy A."/>
            <person name="Dike S."/>
            <person name="Dedhia N."/>
            <person name="Preston R."/>
            <person name="Balija V."/>
            <person name="McCombie W.R."/>
            <person name="Chow T."/>
            <person name="Chen H."/>
            <person name="Chung M."/>
            <person name="Chen C."/>
            <person name="Shaw J."/>
            <person name="Wu H."/>
            <person name="Hsiao K."/>
            <person name="Chao Y."/>
            <person name="Chu M."/>
            <person name="Cheng C."/>
            <person name="Hour A."/>
            <person name="Lee P."/>
            <person name="Lin S."/>
            <person name="Lin Y."/>
            <person name="Liou J."/>
            <person name="Liu S."/>
            <person name="Hsing Y."/>
            <person name="Raghuvanshi S."/>
            <person name="Mohanty A."/>
            <person name="Bharti A.K."/>
            <person name="Gaur A."/>
            <person name="Gupta V."/>
            <person name="Kumar D."/>
            <person name="Ravi V."/>
            <person name="Vij S."/>
            <person name="Kapur A."/>
            <person name="Khurana P."/>
            <person name="Khurana P."/>
            <person name="Khurana J.P."/>
            <person name="Tyagi A.K."/>
            <person name="Gaikwad K."/>
            <person name="Singh A."/>
            <person name="Dalal V."/>
            <person name="Srivastava S."/>
            <person name="Dixit A."/>
            <person name="Pal A.K."/>
            <person name="Ghazi I.A."/>
            <person name="Yadav M."/>
            <person name="Pandit A."/>
            <person name="Bhargava A."/>
            <person name="Sureshbabu K."/>
            <person name="Batra K."/>
            <person name="Sharma T.R."/>
            <person name="Mohapatra T."/>
            <person name="Singh N.K."/>
            <person name="Messing J."/>
            <person name="Nelson A.B."/>
            <person name="Fuks G."/>
            <person name="Kavchok S."/>
            <person name="Keizer G."/>
            <person name="Linton E."/>
            <person name="Llaca V."/>
            <person name="Song R."/>
            <person name="Tanyolac B."/>
            <person name="Young S."/>
            <person name="Ho-Il K."/>
            <person name="Hahn J.H."/>
            <person name="Sangsakoo G."/>
            <person name="Vanavichit A."/>
            <person name="de Mattos Luiz.A.T."/>
            <person name="Zimmer P.D."/>
            <person name="Malone G."/>
            <person name="Dellagostin O."/>
            <person name="de Oliveira A.C."/>
            <person name="Bevan M."/>
            <person name="Bancroft I."/>
            <person name="Minx P."/>
            <person name="Cordum H."/>
            <person name="Wilson R."/>
            <person name="Cheng Z."/>
            <person name="Jin W."/>
            <person name="Jiang J."/>
            <person name="Leong S.A."/>
            <person name="Iwama H."/>
            <person name="Gojobori T."/>
            <person name="Itoh T."/>
            <person name="Niimura Y."/>
            <person name="Fujii Y."/>
            <person name="Habara T."/>
            <person name="Sakai H."/>
            <person name="Sato Y."/>
            <person name="Wilson G."/>
            <person name="Kumar K."/>
            <person name="McCouch S."/>
            <person name="Juretic N."/>
            <person name="Hoen D."/>
            <person name="Wright S."/>
            <person name="Bruskiewich R."/>
            <person name="Bureau T."/>
            <person name="Miyao A."/>
            <person name="Hirochika H."/>
            <person name="Nishikawa T."/>
            <person name="Kadowaki K."/>
            <person name="Sugiura M."/>
            <person name="Burr B."/>
            <person name="Sasaki T."/>
        </authorList>
    </citation>
    <scope>NUCLEOTIDE SEQUENCE [LARGE SCALE GENOMIC DNA]</scope>
    <source>
        <strain evidence="3">cv. Nipponbare</strain>
    </source>
</reference>
<accession>A0A0P0XWE0</accession>
<evidence type="ECO:0000313" key="3">
    <source>
        <dbReference type="Proteomes" id="UP000059680"/>
    </source>
</evidence>
<reference evidence="2 3" key="3">
    <citation type="journal article" date="2013" name="Rice">
        <title>Improvement of the Oryza sativa Nipponbare reference genome using next generation sequence and optical map data.</title>
        <authorList>
            <person name="Kawahara Y."/>
            <person name="de la Bastide M."/>
            <person name="Hamilton J.P."/>
            <person name="Kanamori H."/>
            <person name="McCombie W.R."/>
            <person name="Ouyang S."/>
            <person name="Schwartz D.C."/>
            <person name="Tanaka T."/>
            <person name="Wu J."/>
            <person name="Zhou S."/>
            <person name="Childs K.L."/>
            <person name="Davidson R.M."/>
            <person name="Lin H."/>
            <person name="Quesada-Ocampo L."/>
            <person name="Vaillancourt B."/>
            <person name="Sakai H."/>
            <person name="Lee S.S."/>
            <person name="Kim J."/>
            <person name="Numa H."/>
            <person name="Itoh T."/>
            <person name="Buell C.R."/>
            <person name="Matsumoto T."/>
        </authorList>
    </citation>
    <scope>NUCLEOTIDE SEQUENCE [LARGE SCALE GENOMIC DNA]</scope>
    <source>
        <strain evidence="3">cv. Nipponbare</strain>
    </source>
</reference>
<proteinExistence type="predicted"/>
<evidence type="ECO:0000313" key="2">
    <source>
        <dbReference type="EMBL" id="BAT11716.1"/>
    </source>
</evidence>
<dbReference type="Proteomes" id="UP000059680">
    <property type="component" value="Chromosome 10"/>
</dbReference>
<keyword evidence="3" id="KW-1185">Reference proteome</keyword>
<feature type="region of interest" description="Disordered" evidence="1">
    <location>
        <begin position="70"/>
        <end position="133"/>
    </location>
</feature>
<protein>
    <submittedName>
        <fullName evidence="2">Os10g0522200 protein</fullName>
    </submittedName>
</protein>